<feature type="region of interest" description="Disordered" evidence="1">
    <location>
        <begin position="203"/>
        <end position="223"/>
    </location>
</feature>
<dbReference type="RefSeq" id="WP_320687195.1">
    <property type="nucleotide sequence ID" value="NZ_JAXBLV010000181.1"/>
</dbReference>
<feature type="region of interest" description="Disordered" evidence="1">
    <location>
        <begin position="141"/>
        <end position="171"/>
    </location>
</feature>
<reference evidence="3" key="1">
    <citation type="journal article" date="2023" name="Mar. Drugs">
        <title>Gemmata algarum, a Novel Planctomycete Isolated from an Algal Mat, Displays Antimicrobial Activity.</title>
        <authorList>
            <person name="Kumar G."/>
            <person name="Kallscheuer N."/>
            <person name="Kashif M."/>
            <person name="Ahamad S."/>
            <person name="Jagadeeshwari U."/>
            <person name="Pannikurungottu S."/>
            <person name="Haufschild T."/>
            <person name="Kabuu M."/>
            <person name="Sasikala C."/>
            <person name="Jogler C."/>
            <person name="Ramana C."/>
        </authorList>
    </citation>
    <scope>NUCLEOTIDE SEQUENCE [LARGE SCALE GENOMIC DNA]</scope>
    <source>
        <strain evidence="3">JC673</strain>
    </source>
</reference>
<sequence>MTLYVSLIVEGHSEAQGAVERLLRRIWNELFGNPVLLRVLPPSRCKRDSFLNPQHPEFVSKIEEAMLKLGQQLRRDPSGRGVLFVLLDAEADCPATLGPALLAAAKGVRSDADIACVLAKQMFENWIVAGASALASVNELPESLPPRPTPENGSGASWLDHQLRQRNKGRKYKKTVDAEVFVRAMDLHECRDNSRSFRKLLKELETRVPPPPQADPEIEGAAE</sequence>
<evidence type="ECO:0000256" key="1">
    <source>
        <dbReference type="SAM" id="MobiDB-lite"/>
    </source>
</evidence>
<protein>
    <submittedName>
        <fullName evidence="2">DUF4276 family protein</fullName>
    </submittedName>
</protein>
<keyword evidence="3" id="KW-1185">Reference proteome</keyword>
<dbReference type="Pfam" id="PF14103">
    <property type="entry name" value="DUF4276"/>
    <property type="match status" value="1"/>
</dbReference>
<name>A0ABU5EZR3_9BACT</name>
<evidence type="ECO:0000313" key="2">
    <source>
        <dbReference type="EMBL" id="MDY3560656.1"/>
    </source>
</evidence>
<dbReference type="InterPro" id="IPR025455">
    <property type="entry name" value="DUF4276"/>
</dbReference>
<evidence type="ECO:0000313" key="3">
    <source>
        <dbReference type="Proteomes" id="UP001272242"/>
    </source>
</evidence>
<dbReference type="Proteomes" id="UP001272242">
    <property type="component" value="Unassembled WGS sequence"/>
</dbReference>
<comment type="caution">
    <text evidence="2">The sequence shown here is derived from an EMBL/GenBank/DDBJ whole genome shotgun (WGS) entry which is preliminary data.</text>
</comment>
<dbReference type="EMBL" id="JAXBLV010000181">
    <property type="protein sequence ID" value="MDY3560656.1"/>
    <property type="molecule type" value="Genomic_DNA"/>
</dbReference>
<proteinExistence type="predicted"/>
<gene>
    <name evidence="2" type="ORF">R5W23_001902</name>
</gene>
<accession>A0ABU5EZR3</accession>
<organism evidence="2 3">
    <name type="scientific">Gemmata algarum</name>
    <dbReference type="NCBI Taxonomy" id="2975278"/>
    <lineage>
        <taxon>Bacteria</taxon>
        <taxon>Pseudomonadati</taxon>
        <taxon>Planctomycetota</taxon>
        <taxon>Planctomycetia</taxon>
        <taxon>Gemmatales</taxon>
        <taxon>Gemmataceae</taxon>
        <taxon>Gemmata</taxon>
    </lineage>
</organism>